<evidence type="ECO:0000313" key="10">
    <source>
        <dbReference type="Proteomes" id="UP000027195"/>
    </source>
</evidence>
<evidence type="ECO:0000256" key="2">
    <source>
        <dbReference type="ARBA" id="ARBA00012405"/>
    </source>
</evidence>
<dbReference type="PANTHER" id="PTHR10801:SF0">
    <property type="entry name" value="DELTA(24)-STEROL REDUCTASE"/>
    <property type="match status" value="1"/>
</dbReference>
<dbReference type="GO" id="GO:0000246">
    <property type="term" value="F:Delta24(24-1) sterol reductase activity"/>
    <property type="evidence" value="ECO:0007669"/>
    <property type="project" value="TreeGrafter"/>
</dbReference>
<dbReference type="GO" id="GO:0005737">
    <property type="term" value="C:cytoplasm"/>
    <property type="evidence" value="ECO:0007669"/>
    <property type="project" value="TreeGrafter"/>
</dbReference>
<evidence type="ECO:0000256" key="7">
    <source>
        <dbReference type="SAM" id="Phobius"/>
    </source>
</evidence>
<gene>
    <name evidence="9" type="ORF">BOTBODRAFT_27023</name>
</gene>
<keyword evidence="6 7" id="KW-0472">Membrane</keyword>
<reference evidence="10" key="1">
    <citation type="journal article" date="2014" name="Proc. Natl. Acad. Sci. U.S.A.">
        <title>Extensive sampling of basidiomycete genomes demonstrates inadequacy of the white-rot/brown-rot paradigm for wood decay fungi.</title>
        <authorList>
            <person name="Riley R."/>
            <person name="Salamov A.A."/>
            <person name="Brown D.W."/>
            <person name="Nagy L.G."/>
            <person name="Floudas D."/>
            <person name="Held B.W."/>
            <person name="Levasseur A."/>
            <person name="Lombard V."/>
            <person name="Morin E."/>
            <person name="Otillar R."/>
            <person name="Lindquist E.A."/>
            <person name="Sun H."/>
            <person name="LaButti K.M."/>
            <person name="Schmutz J."/>
            <person name="Jabbour D."/>
            <person name="Luo H."/>
            <person name="Baker S.E."/>
            <person name="Pisabarro A.G."/>
            <person name="Walton J.D."/>
            <person name="Blanchette R.A."/>
            <person name="Henrissat B."/>
            <person name="Martin F."/>
            <person name="Cullen D."/>
            <person name="Hibbett D.S."/>
            <person name="Grigoriev I.V."/>
        </authorList>
    </citation>
    <scope>NUCLEOTIDE SEQUENCE [LARGE SCALE GENOMIC DNA]</scope>
    <source>
        <strain evidence="10">FD-172 SS1</strain>
    </source>
</reference>
<keyword evidence="3 7" id="KW-0812">Transmembrane</keyword>
<dbReference type="HOGENOM" id="CLU_025883_4_0_1"/>
<evidence type="ECO:0000256" key="3">
    <source>
        <dbReference type="ARBA" id="ARBA00022692"/>
    </source>
</evidence>
<keyword evidence="5" id="KW-0560">Oxidoreductase</keyword>
<accession>A0A067N224</accession>
<evidence type="ECO:0000256" key="5">
    <source>
        <dbReference type="ARBA" id="ARBA00023002"/>
    </source>
</evidence>
<organism evidence="9 10">
    <name type="scientific">Botryobasidium botryosum (strain FD-172 SS1)</name>
    <dbReference type="NCBI Taxonomy" id="930990"/>
    <lineage>
        <taxon>Eukaryota</taxon>
        <taxon>Fungi</taxon>
        <taxon>Dikarya</taxon>
        <taxon>Basidiomycota</taxon>
        <taxon>Agaricomycotina</taxon>
        <taxon>Agaricomycetes</taxon>
        <taxon>Cantharellales</taxon>
        <taxon>Botryobasidiaceae</taxon>
        <taxon>Botryobasidium</taxon>
    </lineage>
</organism>
<evidence type="ECO:0000259" key="8">
    <source>
        <dbReference type="PROSITE" id="PS51387"/>
    </source>
</evidence>
<keyword evidence="10" id="KW-1185">Reference proteome</keyword>
<keyword evidence="4 7" id="KW-1133">Transmembrane helix</keyword>
<dbReference type="GO" id="GO:0016020">
    <property type="term" value="C:membrane"/>
    <property type="evidence" value="ECO:0007669"/>
    <property type="project" value="UniProtKB-SubCell"/>
</dbReference>
<feature type="domain" description="FAD-binding PCMH-type" evidence="8">
    <location>
        <begin position="109"/>
        <end position="285"/>
    </location>
</feature>
<dbReference type="PANTHER" id="PTHR10801">
    <property type="entry name" value="24-DEHYDROCHOLESTEROL REDUCTASE"/>
    <property type="match status" value="1"/>
</dbReference>
<dbReference type="STRING" id="930990.A0A067N224"/>
<dbReference type="SUPFAM" id="SSF56176">
    <property type="entry name" value="FAD-binding/transporter-associated domain-like"/>
    <property type="match status" value="1"/>
</dbReference>
<name>A0A067N224_BOTB1</name>
<dbReference type="Gene3D" id="3.30.465.10">
    <property type="match status" value="1"/>
</dbReference>
<dbReference type="InterPro" id="IPR006094">
    <property type="entry name" value="Oxid_FAD_bind_N"/>
</dbReference>
<dbReference type="EC" id="1.3.1.72" evidence="2"/>
<dbReference type="AlphaFoldDB" id="A0A067N224"/>
<dbReference type="OrthoDB" id="415825at2759"/>
<dbReference type="Proteomes" id="UP000027195">
    <property type="component" value="Unassembled WGS sequence"/>
</dbReference>
<dbReference type="InterPro" id="IPR036318">
    <property type="entry name" value="FAD-bd_PCMH-like_sf"/>
</dbReference>
<evidence type="ECO:0000256" key="1">
    <source>
        <dbReference type="ARBA" id="ARBA00004167"/>
    </source>
</evidence>
<dbReference type="Pfam" id="PF01565">
    <property type="entry name" value="FAD_binding_4"/>
    <property type="match status" value="1"/>
</dbReference>
<dbReference type="GO" id="GO:0071949">
    <property type="term" value="F:FAD binding"/>
    <property type="evidence" value="ECO:0007669"/>
    <property type="project" value="InterPro"/>
</dbReference>
<dbReference type="InterPro" id="IPR040165">
    <property type="entry name" value="Diminuto-like"/>
</dbReference>
<dbReference type="EMBL" id="KL198017">
    <property type="protein sequence ID" value="KDQ21010.1"/>
    <property type="molecule type" value="Genomic_DNA"/>
</dbReference>
<dbReference type="InParanoid" id="A0A067N224"/>
<sequence length="600" mass="67081">MGRHFAHSCSHRLLSTLHDQLGLLFLSSLFFVLTPLLGALKFLFVSTCEAATPFLAHPFVKPAADAAMLFFTDARSIIVTLVIMPLSLVWDIIDALEDRRLDLICVPLRNGGARADLHARRVKDVQAQVVRAVQGGAKRLCTARPSYLTMNARFAKYKRYWRGIDLEQLRDVVEVDTGRKIVKVEPGCSMGRLTKTLIPLGWTLPVLPELDTLTVGGLINGFGVETSSHKYGLFNHTCVAYEIVLPSGELIRCARDMHPGLFAAIPWSHGTIGFLVSAEITIIPAKKYVHLRYTPCSTHAAFLKTFEKASQSSSNDFVEALIYSPTTSVVMIGTLTDDLPAPHRGSLSSKPGDKLNSIGRWYKPWFYTHAATYLARDCAGAEYIPLRDYYHRHTRSLFWEMRDIVPQGNNFLYRLCFGWMPPRISLLKLTTVGKVKELYEQNHIAQDMLVPMSALTASLDIFDREFGLYPLWVCPMRLLSPPSTKPVAPLPQKSTGRALPTTTPPGGMCPPHPAEQLYVDIGAYGVPASSNFEAQRSLRKVEAFVRSVKGYQALYADTLMTSEEFEEMFECEGLENTRKQFGSDLLLPRVWEKVNAAARH</sequence>
<proteinExistence type="predicted"/>
<evidence type="ECO:0000313" key="9">
    <source>
        <dbReference type="EMBL" id="KDQ21010.1"/>
    </source>
</evidence>
<dbReference type="PROSITE" id="PS51387">
    <property type="entry name" value="FAD_PCMH"/>
    <property type="match status" value="1"/>
</dbReference>
<dbReference type="InterPro" id="IPR016169">
    <property type="entry name" value="FAD-bd_PCMH_sub2"/>
</dbReference>
<feature type="transmembrane region" description="Helical" evidence="7">
    <location>
        <begin position="21"/>
        <end position="46"/>
    </location>
</feature>
<evidence type="ECO:0000256" key="6">
    <source>
        <dbReference type="ARBA" id="ARBA00023136"/>
    </source>
</evidence>
<dbReference type="InterPro" id="IPR016166">
    <property type="entry name" value="FAD-bd_PCMH"/>
</dbReference>
<protein>
    <recommendedName>
        <fullName evidence="2">Delta(24)-sterol reductase</fullName>
        <ecNumber evidence="2">1.3.1.72</ecNumber>
    </recommendedName>
</protein>
<comment type="subcellular location">
    <subcellularLocation>
        <location evidence="1">Membrane</location>
        <topology evidence="1">Single-pass membrane protein</topology>
    </subcellularLocation>
</comment>
<dbReference type="GO" id="GO:0008202">
    <property type="term" value="P:steroid metabolic process"/>
    <property type="evidence" value="ECO:0007669"/>
    <property type="project" value="TreeGrafter"/>
</dbReference>
<dbReference type="GO" id="GO:0050614">
    <property type="term" value="F:Delta24-sterol reductase activity"/>
    <property type="evidence" value="ECO:0007669"/>
    <property type="project" value="UniProtKB-EC"/>
</dbReference>
<evidence type="ECO:0000256" key="4">
    <source>
        <dbReference type="ARBA" id="ARBA00022989"/>
    </source>
</evidence>